<evidence type="ECO:0000256" key="1">
    <source>
        <dbReference type="SAM" id="Phobius"/>
    </source>
</evidence>
<evidence type="ECO:0000313" key="3">
    <source>
        <dbReference type="Proteomes" id="UP000030403"/>
    </source>
</evidence>
<evidence type="ECO:0000313" key="2">
    <source>
        <dbReference type="EMBL" id="KGX88332.1"/>
    </source>
</evidence>
<gene>
    <name evidence="2" type="ORF">N783_08545</name>
</gene>
<comment type="caution">
    <text evidence="2">The sequence shown here is derived from an EMBL/GenBank/DDBJ whole genome shotgun (WGS) entry which is preliminary data.</text>
</comment>
<keyword evidence="1" id="KW-0812">Transmembrane</keyword>
<sequence length="92" mass="10853">MKNKKLWLGVLLFIFFLYSYIDIGLFLEEFVFDPHPENDGKLVLYIILHIFESLQEGIKQVIDFLLSWKGIALLVIYFTQKNVSRVINLKSD</sequence>
<dbReference type="Proteomes" id="UP000030403">
    <property type="component" value="Unassembled WGS sequence"/>
</dbReference>
<proteinExistence type="predicted"/>
<dbReference type="STRING" id="1385511.GCA_000425225_03022"/>
<accession>A0A0A5HXI7</accession>
<keyword evidence="3" id="KW-1185">Reference proteome</keyword>
<keyword evidence="1" id="KW-0472">Membrane</keyword>
<reference evidence="2 3" key="1">
    <citation type="submission" date="2013-08" db="EMBL/GenBank/DDBJ databases">
        <authorList>
            <person name="Huang J."/>
            <person name="Wang G."/>
        </authorList>
    </citation>
    <scope>NUCLEOTIDE SEQUENCE [LARGE SCALE GENOMIC DNA]</scope>
    <source>
        <strain evidence="2 3">BH030004</strain>
    </source>
</reference>
<protein>
    <submittedName>
        <fullName evidence="2">Uncharacterized protein</fullName>
    </submittedName>
</protein>
<dbReference type="EMBL" id="AVPF01000020">
    <property type="protein sequence ID" value="KGX88332.1"/>
    <property type="molecule type" value="Genomic_DNA"/>
</dbReference>
<name>A0A0A5HXI7_9BACI</name>
<keyword evidence="1" id="KW-1133">Transmembrane helix</keyword>
<feature type="transmembrane region" description="Helical" evidence="1">
    <location>
        <begin position="7"/>
        <end position="27"/>
    </location>
</feature>
<feature type="transmembrane region" description="Helical" evidence="1">
    <location>
        <begin position="61"/>
        <end position="79"/>
    </location>
</feature>
<dbReference type="RefSeq" id="WP_027446662.1">
    <property type="nucleotide sequence ID" value="NZ_AULJ01000038.1"/>
</dbReference>
<dbReference type="AlphaFoldDB" id="A0A0A5HXI7"/>
<organism evidence="2 3">
    <name type="scientific">Pontibacillus marinus BH030004 = DSM 16465</name>
    <dbReference type="NCBI Taxonomy" id="1385511"/>
    <lineage>
        <taxon>Bacteria</taxon>
        <taxon>Bacillati</taxon>
        <taxon>Bacillota</taxon>
        <taxon>Bacilli</taxon>
        <taxon>Bacillales</taxon>
        <taxon>Bacillaceae</taxon>
        <taxon>Pontibacillus</taxon>
    </lineage>
</organism>